<evidence type="ECO:0000313" key="1">
    <source>
        <dbReference type="EMBL" id="QOY54071.1"/>
    </source>
</evidence>
<dbReference type="KEGG" id="smas:HUE87_09295"/>
<dbReference type="Proteomes" id="UP000593836">
    <property type="component" value="Chromosome"/>
</dbReference>
<organism evidence="1 2">
    <name type="scientific">Candidatus Sulfurimonas marisnigri</name>
    <dbReference type="NCBI Taxonomy" id="2740405"/>
    <lineage>
        <taxon>Bacteria</taxon>
        <taxon>Pseudomonadati</taxon>
        <taxon>Campylobacterota</taxon>
        <taxon>Epsilonproteobacteria</taxon>
        <taxon>Campylobacterales</taxon>
        <taxon>Sulfurimonadaceae</taxon>
        <taxon>Sulfurimonas</taxon>
    </lineage>
</organism>
<name>A0A7S7RPX0_9BACT</name>
<dbReference type="SUPFAM" id="SSF53756">
    <property type="entry name" value="UDP-Glycosyltransferase/glycogen phosphorylase"/>
    <property type="match status" value="1"/>
</dbReference>
<protein>
    <submittedName>
        <fullName evidence="1">Uncharacterized protein</fullName>
    </submittedName>
</protein>
<dbReference type="RefSeq" id="WP_194366072.1">
    <property type="nucleotide sequence ID" value="NZ_CP054493.1"/>
</dbReference>
<sequence>MKNSEKLFVSKNLNKEYINIFIVDSFSLWNKNAIDYDLKKDLVLTFDFELKDYINSLGGESFYIDHLIDNTIMQNNNFLIYKFFTNWHYNKNNEDIFTYKGIPFGFSFRQEFWNDFTFYIRLYINLQSISKINHKNLYLFSNNKSIEEILVVHKLKFSKYICKENEDISFYFPIEQWMNEKVRAEGLRGFLRKYKSLCSSIYSSVIINIDKLLTKKKNIFIQEHHPTKKIIKKIRNSSDKRVLLENFSQKTNLSSKFKERTIPIFGKIEEYDNFANSLIGKFYEEKYHKLILEDGSDISELVYKIIINRIAPRLSHFLRTLNNCIRYTDKNKVDLVVLIANIGHTATLFDLVCKSKNIPSYLIINGLLGPEYSDEAKYATIINSYSVSIKENYFKNMENIVTLGDPRMDDYACENQNKINRVMPVITIGTSGYNPVDLNSYVAVEFDFLYDVLFALKKSMNKNVLFKINIKVRSNGYKKQYDSFVKKYFSELNITVIENTPMKTVLKKTDFYVSIYSQTLFEASCLGIPVIYYKKDNEIMMPPFDNNSELVTVSTVEDFIEAFDDFQNKNKRYDAFLDRTNMEKYIGPLDGKNLDRNLQFIYKLLNIDGLNA</sequence>
<dbReference type="AlphaFoldDB" id="A0A7S7RPX0"/>
<evidence type="ECO:0000313" key="2">
    <source>
        <dbReference type="Proteomes" id="UP000593836"/>
    </source>
</evidence>
<dbReference type="EMBL" id="CP054493">
    <property type="protein sequence ID" value="QOY54071.1"/>
    <property type="molecule type" value="Genomic_DNA"/>
</dbReference>
<gene>
    <name evidence="1" type="ORF">HUE87_09295</name>
</gene>
<dbReference type="Gene3D" id="3.40.50.12580">
    <property type="match status" value="1"/>
</dbReference>
<reference evidence="1 2" key="1">
    <citation type="submission" date="2020-05" db="EMBL/GenBank/DDBJ databases">
        <title>Sulfurimonas marisnigri, sp. nov., and Sulfurimonas baltica, sp. nov., manganese oxide reducing chemolithoautotrophs of the class Epsilonproteobacteria isolated from the pelagic redoxclines of the Black and Baltic Seas and emended description of the genus Sulfurimonas.</title>
        <authorList>
            <person name="Henkel J.V."/>
            <person name="Laudan C."/>
            <person name="Werner J."/>
            <person name="Neu T."/>
            <person name="Plewe S."/>
            <person name="Sproer C."/>
            <person name="Bunk B."/>
            <person name="Schulz-Vogt H.N."/>
        </authorList>
    </citation>
    <scope>NUCLEOTIDE SEQUENCE [LARGE SCALE GENOMIC DNA]</scope>
    <source>
        <strain evidence="1 2">SoZ1</strain>
    </source>
</reference>
<accession>A0A7S7RPX0</accession>
<proteinExistence type="predicted"/>
<dbReference type="InterPro" id="IPR043148">
    <property type="entry name" value="TagF_C"/>
</dbReference>
<keyword evidence="2" id="KW-1185">Reference proteome</keyword>